<dbReference type="Gene3D" id="1.20.1440.60">
    <property type="entry name" value="23S rRNA-intervening sequence"/>
    <property type="match status" value="1"/>
</dbReference>
<organism evidence="1 2">
    <name type="scientific">candidate division WWE3 bacterium RIFCSPLOWO2_01_FULL_53_14</name>
    <dbReference type="NCBI Taxonomy" id="1802628"/>
    <lineage>
        <taxon>Bacteria</taxon>
        <taxon>Katanobacteria</taxon>
    </lineage>
</organism>
<dbReference type="InterPro" id="IPR012657">
    <property type="entry name" value="23S_rRNA-intervening_sequence"/>
</dbReference>
<dbReference type="NCBIfam" id="TIGR02436">
    <property type="entry name" value="four helix bundle protein"/>
    <property type="match status" value="1"/>
</dbReference>
<accession>A0A1F4VSH7</accession>
<evidence type="ECO:0000313" key="2">
    <source>
        <dbReference type="Proteomes" id="UP000176967"/>
    </source>
</evidence>
<sequence>MAKQDFTSLEIWKKAHELTLRSYKLTQGFPKEEIYGLTSQLRRAAVSVEANIAEGYERYHPADQSKFFVDARASCAECQTLLLIVRDLKYPATEESNSLVEEYQTLAKRINALLSYRRSKNA</sequence>
<dbReference type="EMBL" id="MEVL01000028">
    <property type="protein sequence ID" value="OGC59990.1"/>
    <property type="molecule type" value="Genomic_DNA"/>
</dbReference>
<reference evidence="1 2" key="1">
    <citation type="journal article" date="2016" name="Nat. Commun.">
        <title>Thousands of microbial genomes shed light on interconnected biogeochemical processes in an aquifer system.</title>
        <authorList>
            <person name="Anantharaman K."/>
            <person name="Brown C.T."/>
            <person name="Hug L.A."/>
            <person name="Sharon I."/>
            <person name="Castelle C.J."/>
            <person name="Probst A.J."/>
            <person name="Thomas B.C."/>
            <person name="Singh A."/>
            <person name="Wilkins M.J."/>
            <person name="Karaoz U."/>
            <person name="Brodie E.L."/>
            <person name="Williams K.H."/>
            <person name="Hubbard S.S."/>
            <person name="Banfield J.F."/>
        </authorList>
    </citation>
    <scope>NUCLEOTIDE SEQUENCE [LARGE SCALE GENOMIC DNA]</scope>
</reference>
<dbReference type="CDD" id="cd16377">
    <property type="entry name" value="23S_rRNA_IVP_like"/>
    <property type="match status" value="1"/>
</dbReference>
<evidence type="ECO:0008006" key="3">
    <source>
        <dbReference type="Google" id="ProtNLM"/>
    </source>
</evidence>
<comment type="caution">
    <text evidence="1">The sequence shown here is derived from an EMBL/GenBank/DDBJ whole genome shotgun (WGS) entry which is preliminary data.</text>
</comment>
<gene>
    <name evidence="1" type="ORF">A2890_00010</name>
</gene>
<dbReference type="Pfam" id="PF05635">
    <property type="entry name" value="23S_rRNA_IVP"/>
    <property type="match status" value="1"/>
</dbReference>
<proteinExistence type="predicted"/>
<dbReference type="SUPFAM" id="SSF158446">
    <property type="entry name" value="IVS-encoded protein-like"/>
    <property type="match status" value="1"/>
</dbReference>
<dbReference type="InterPro" id="IPR036583">
    <property type="entry name" value="23S_rRNA_IVS_sf"/>
</dbReference>
<name>A0A1F4VSH7_UNCKA</name>
<dbReference type="Proteomes" id="UP000176967">
    <property type="component" value="Unassembled WGS sequence"/>
</dbReference>
<dbReference type="PANTHER" id="PTHR38471">
    <property type="entry name" value="FOUR HELIX BUNDLE PROTEIN"/>
    <property type="match status" value="1"/>
</dbReference>
<dbReference type="PANTHER" id="PTHR38471:SF2">
    <property type="entry name" value="FOUR HELIX BUNDLE PROTEIN"/>
    <property type="match status" value="1"/>
</dbReference>
<evidence type="ECO:0000313" key="1">
    <source>
        <dbReference type="EMBL" id="OGC59990.1"/>
    </source>
</evidence>
<protein>
    <recommendedName>
        <fullName evidence="3">Four helix bundle protein</fullName>
    </recommendedName>
</protein>
<dbReference type="AlphaFoldDB" id="A0A1F4VSH7"/>